<accession>A0ABV5YL99</accession>
<dbReference type="Proteomes" id="UP001589627">
    <property type="component" value="Unassembled WGS sequence"/>
</dbReference>
<gene>
    <name evidence="2" type="ORF">ACFFNX_23550</name>
</gene>
<dbReference type="Pfam" id="PF13398">
    <property type="entry name" value="Peptidase_M50B"/>
    <property type="match status" value="1"/>
</dbReference>
<feature type="transmembrane region" description="Helical" evidence="1">
    <location>
        <begin position="112"/>
        <end position="136"/>
    </location>
</feature>
<keyword evidence="1" id="KW-1133">Transmembrane helix</keyword>
<keyword evidence="1" id="KW-0472">Membrane</keyword>
<sequence length="246" mass="25830">MELSTLGDVWHDVIGTQPHPPWWLVTLTGVAALGAVSVRSVWHVLRNVVTIAHEGGHALAALVTGRQLHSIRLHSDTSGVTVSSGKPYGAGMIVTAFAGYVTPPLLGLGAAGLLATGHITAMLWAGIVLLAAILLLIRNVYGVLSVVTTGAVIFAVSWFGSPTVQAAFAYGFTWFLLLAGARPVVELQSKRARGRAPDSDADQLARLTGMPGLMWVFGFGVVSVIALVAGGAWLLPDSLPHLPNWH</sequence>
<feature type="transmembrane region" description="Helical" evidence="1">
    <location>
        <begin position="88"/>
        <end position="106"/>
    </location>
</feature>
<feature type="transmembrane region" description="Helical" evidence="1">
    <location>
        <begin position="20"/>
        <end position="38"/>
    </location>
</feature>
<keyword evidence="1" id="KW-0812">Transmembrane</keyword>
<evidence type="ECO:0000313" key="3">
    <source>
        <dbReference type="Proteomes" id="UP001589627"/>
    </source>
</evidence>
<dbReference type="EMBL" id="JBHLZP010000182">
    <property type="protein sequence ID" value="MFB9835162.1"/>
    <property type="molecule type" value="Genomic_DNA"/>
</dbReference>
<protein>
    <submittedName>
        <fullName evidence="2">M50 family metallopeptidase</fullName>
    </submittedName>
</protein>
<dbReference type="RefSeq" id="WP_378206125.1">
    <property type="nucleotide sequence ID" value="NZ_JBHLZP010000182.1"/>
</dbReference>
<proteinExistence type="predicted"/>
<comment type="caution">
    <text evidence="2">The sequence shown here is derived from an EMBL/GenBank/DDBJ whole genome shotgun (WGS) entry which is preliminary data.</text>
</comment>
<name>A0ABV5YL99_9ACTN</name>
<feature type="transmembrane region" description="Helical" evidence="1">
    <location>
        <begin position="213"/>
        <end position="235"/>
    </location>
</feature>
<organism evidence="2 3">
    <name type="scientific">Actinoallomurus acaciae</name>
    <dbReference type="NCBI Taxonomy" id="502577"/>
    <lineage>
        <taxon>Bacteria</taxon>
        <taxon>Bacillati</taxon>
        <taxon>Actinomycetota</taxon>
        <taxon>Actinomycetes</taxon>
        <taxon>Streptosporangiales</taxon>
        <taxon>Thermomonosporaceae</taxon>
        <taxon>Actinoallomurus</taxon>
    </lineage>
</organism>
<dbReference type="InterPro" id="IPR049500">
    <property type="entry name" value="Peptidase_M50B-like"/>
</dbReference>
<evidence type="ECO:0000313" key="2">
    <source>
        <dbReference type="EMBL" id="MFB9835162.1"/>
    </source>
</evidence>
<evidence type="ECO:0000256" key="1">
    <source>
        <dbReference type="SAM" id="Phobius"/>
    </source>
</evidence>
<keyword evidence="3" id="KW-1185">Reference proteome</keyword>
<feature type="transmembrane region" description="Helical" evidence="1">
    <location>
        <begin position="143"/>
        <end position="161"/>
    </location>
</feature>
<feature type="transmembrane region" description="Helical" evidence="1">
    <location>
        <begin position="167"/>
        <end position="185"/>
    </location>
</feature>
<reference evidence="2 3" key="1">
    <citation type="submission" date="2024-09" db="EMBL/GenBank/DDBJ databases">
        <authorList>
            <person name="Sun Q."/>
            <person name="Mori K."/>
        </authorList>
    </citation>
    <scope>NUCLEOTIDE SEQUENCE [LARGE SCALE GENOMIC DNA]</scope>
    <source>
        <strain evidence="2 3">TBRC 0563</strain>
    </source>
</reference>